<name>X0WG68_9ZZZZ</name>
<dbReference type="CDD" id="cd02947">
    <property type="entry name" value="TRX_family"/>
    <property type="match status" value="1"/>
</dbReference>
<reference evidence="4" key="1">
    <citation type="journal article" date="2014" name="Front. Microbiol.">
        <title>High frequency of phylogenetically diverse reductive dehalogenase-homologous genes in deep subseafloor sedimentary metagenomes.</title>
        <authorList>
            <person name="Kawai M."/>
            <person name="Futagami T."/>
            <person name="Toyoda A."/>
            <person name="Takaki Y."/>
            <person name="Nishi S."/>
            <person name="Hori S."/>
            <person name="Arai W."/>
            <person name="Tsubouchi T."/>
            <person name="Morono Y."/>
            <person name="Uchiyama I."/>
            <person name="Ito T."/>
            <person name="Fujiyama A."/>
            <person name="Inagaki F."/>
            <person name="Takami H."/>
        </authorList>
    </citation>
    <scope>NUCLEOTIDE SEQUENCE</scope>
    <source>
        <strain evidence="4">Expedition CK06-06</strain>
    </source>
</reference>
<dbReference type="Pfam" id="PF00085">
    <property type="entry name" value="Thioredoxin"/>
    <property type="match status" value="1"/>
</dbReference>
<comment type="caution">
    <text evidence="4">The sequence shown here is derived from an EMBL/GenBank/DDBJ whole genome shotgun (WGS) entry which is preliminary data.</text>
</comment>
<protein>
    <recommendedName>
        <fullName evidence="3">Thioredoxin domain-containing protein</fullName>
    </recommendedName>
</protein>
<accession>X0WG68</accession>
<dbReference type="Gene3D" id="3.40.30.10">
    <property type="entry name" value="Glutaredoxin"/>
    <property type="match status" value="1"/>
</dbReference>
<evidence type="ECO:0000256" key="2">
    <source>
        <dbReference type="SAM" id="MobiDB-lite"/>
    </source>
</evidence>
<feature type="region of interest" description="Disordered" evidence="2">
    <location>
        <begin position="162"/>
        <end position="216"/>
    </location>
</feature>
<evidence type="ECO:0000256" key="1">
    <source>
        <dbReference type="ARBA" id="ARBA00023157"/>
    </source>
</evidence>
<dbReference type="Gene3D" id="6.10.250.3110">
    <property type="match status" value="1"/>
</dbReference>
<sequence length="216" mass="25087">MSVHCPETLRRYLHYRGKNDFVVIKYGAEWCGPCKALSPVLESLAKEHPHVYFVDADVDKDEISEHEDFKNVKKIPHVKFFVGGKLEEEFVGGDSEKLRRCVKKYSKVKLIEKSDRKLIEKSGIEKSDRKLIEKYDALKSERNALKSERDALKSERDALKSERDALKSERDALKSERDSLKSERDSLKSERNALKSERDSLKSERDVRLDKRSSRS</sequence>
<proteinExistence type="predicted"/>
<dbReference type="InterPro" id="IPR013766">
    <property type="entry name" value="Thioredoxin_domain"/>
</dbReference>
<dbReference type="SUPFAM" id="SSF52833">
    <property type="entry name" value="Thioredoxin-like"/>
    <property type="match status" value="1"/>
</dbReference>
<evidence type="ECO:0000313" key="4">
    <source>
        <dbReference type="EMBL" id="GAG11706.1"/>
    </source>
</evidence>
<keyword evidence="1" id="KW-1015">Disulfide bond</keyword>
<feature type="domain" description="Thioredoxin" evidence="3">
    <location>
        <begin position="1"/>
        <end position="107"/>
    </location>
</feature>
<evidence type="ECO:0000259" key="3">
    <source>
        <dbReference type="PROSITE" id="PS51352"/>
    </source>
</evidence>
<dbReference type="EMBL" id="BARS01024775">
    <property type="protein sequence ID" value="GAG11706.1"/>
    <property type="molecule type" value="Genomic_DNA"/>
</dbReference>
<dbReference type="InterPro" id="IPR036249">
    <property type="entry name" value="Thioredoxin-like_sf"/>
</dbReference>
<gene>
    <name evidence="4" type="ORF">S01H1_39275</name>
</gene>
<dbReference type="AlphaFoldDB" id="X0WG68"/>
<feature type="non-terminal residue" evidence="4">
    <location>
        <position position="216"/>
    </location>
</feature>
<dbReference type="PROSITE" id="PS51352">
    <property type="entry name" value="THIOREDOXIN_2"/>
    <property type="match status" value="1"/>
</dbReference>
<organism evidence="4">
    <name type="scientific">marine sediment metagenome</name>
    <dbReference type="NCBI Taxonomy" id="412755"/>
    <lineage>
        <taxon>unclassified sequences</taxon>
        <taxon>metagenomes</taxon>
        <taxon>ecological metagenomes</taxon>
    </lineage>
</organism>
<dbReference type="PANTHER" id="PTHR46115">
    <property type="entry name" value="THIOREDOXIN-LIKE PROTEIN 1"/>
    <property type="match status" value="1"/>
</dbReference>